<dbReference type="GO" id="GO:0016757">
    <property type="term" value="F:glycosyltransferase activity"/>
    <property type="evidence" value="ECO:0007669"/>
    <property type="project" value="InterPro"/>
</dbReference>
<dbReference type="OrthoDB" id="9775208at2"/>
<sequence length="345" mass="38144">MRVLIVNNMAPFVSGGAEAMAEHLKRNVALAGHEVEVLRIPFQWEPAMLIPSQMLMARAFELQNVDHVIALKFPAYLIPHARKTLWLVHQYRQAYDLYDAQQSNLPPGELGADIRRVIKNADDECFRDARRIFAISDVTQKRLKHYNGFSSEVLRAPINDPEIFTGGRDEGYIFAGGRVNDAKRQHLLLEALALCPGTVRLVIAGPPDSPADAEKLRRVTERLGLQDRVRLDLRFLARSEYAAYINGASAVASLPFDEESFSYVAMEAATAKKPLISTTDSGGVLGLAKNEKTGWVAEPDAKALADAMSNVYANAKRTREMGAAAKALWVQYGITWPATVQALLT</sequence>
<dbReference type="CDD" id="cd03801">
    <property type="entry name" value="GT4_PimA-like"/>
    <property type="match status" value="1"/>
</dbReference>
<dbReference type="EMBL" id="CP046622">
    <property type="protein sequence ID" value="QGW80723.1"/>
    <property type="molecule type" value="Genomic_DNA"/>
</dbReference>
<dbReference type="PANTHER" id="PTHR12526">
    <property type="entry name" value="GLYCOSYLTRANSFERASE"/>
    <property type="match status" value="1"/>
</dbReference>
<accession>A0A6I6H1P7</accession>
<feature type="domain" description="Glycosyl transferase family 1" evidence="1">
    <location>
        <begin position="169"/>
        <end position="326"/>
    </location>
</feature>
<dbReference type="AlphaFoldDB" id="A0A6I6H1P7"/>
<dbReference type="PANTHER" id="PTHR12526:SF635">
    <property type="entry name" value="GLYCOSYL TRANSFERASE GROUP 1"/>
    <property type="match status" value="1"/>
</dbReference>
<name>A0A6I6H1P7_VARPD</name>
<dbReference type="Gene3D" id="3.40.50.2000">
    <property type="entry name" value="Glycogen Phosphorylase B"/>
    <property type="match status" value="1"/>
</dbReference>
<protein>
    <submittedName>
        <fullName evidence="2">Glycosyltransferase</fullName>
    </submittedName>
</protein>
<dbReference type="SUPFAM" id="SSF53756">
    <property type="entry name" value="UDP-Glycosyltransferase/glycogen phosphorylase"/>
    <property type="match status" value="1"/>
</dbReference>
<proteinExistence type="predicted"/>
<evidence type="ECO:0000313" key="3">
    <source>
        <dbReference type="Proteomes" id="UP000425817"/>
    </source>
</evidence>
<dbReference type="Pfam" id="PF00534">
    <property type="entry name" value="Glycos_transf_1"/>
    <property type="match status" value="1"/>
</dbReference>
<dbReference type="InterPro" id="IPR001296">
    <property type="entry name" value="Glyco_trans_1"/>
</dbReference>
<gene>
    <name evidence="2" type="ORF">GOQ09_03585</name>
</gene>
<evidence type="ECO:0000259" key="1">
    <source>
        <dbReference type="Pfam" id="PF00534"/>
    </source>
</evidence>
<reference evidence="2 3" key="1">
    <citation type="submission" date="2019-12" db="EMBL/GenBank/DDBJ databases">
        <title>Hybrid Genome Assemblies of two High G+C Isolates from Undergraduate Microbiology Courses.</title>
        <authorList>
            <person name="Ne Ville C.J."/>
            <person name="Enright D."/>
            <person name="Hernandez I."/>
            <person name="Dodsworth J."/>
            <person name="Orwin P.M."/>
        </authorList>
    </citation>
    <scope>NUCLEOTIDE SEQUENCE [LARGE SCALE GENOMIC DNA]</scope>
    <source>
        <strain evidence="2 3">CSUSB</strain>
    </source>
</reference>
<keyword evidence="2" id="KW-0808">Transferase</keyword>
<dbReference type="Proteomes" id="UP000425817">
    <property type="component" value="Chromosome"/>
</dbReference>
<evidence type="ECO:0000313" key="2">
    <source>
        <dbReference type="EMBL" id="QGW80723.1"/>
    </source>
</evidence>
<organism evidence="2 3">
    <name type="scientific">Variovorax paradoxus</name>
    <dbReference type="NCBI Taxonomy" id="34073"/>
    <lineage>
        <taxon>Bacteria</taxon>
        <taxon>Pseudomonadati</taxon>
        <taxon>Pseudomonadota</taxon>
        <taxon>Betaproteobacteria</taxon>
        <taxon>Burkholderiales</taxon>
        <taxon>Comamonadaceae</taxon>
        <taxon>Variovorax</taxon>
    </lineage>
</organism>